<dbReference type="RefSeq" id="XP_010251150.1">
    <property type="nucleotide sequence ID" value="XM_010252848.2"/>
</dbReference>
<sequence>MTLESSNPKRLGHSSTEGEKLQQKQLDREVRDMVSAITNRLTGSRRQIGDGVDEDERGSSVITLAGSNTGATMKSDLDEMSSDPHKVSMGEGMGAYVNSNFQAINNSIMLGGSYSSSDPGVHLEMSDSVDQREEHKGPEKQGRKGRKKERGNSSKTDHQLSDDDSRSGDGEA</sequence>
<feature type="region of interest" description="Disordered" evidence="1">
    <location>
        <begin position="109"/>
        <end position="172"/>
    </location>
</feature>
<protein>
    <submittedName>
        <fullName evidence="3">Uncharacterized protein LOC104593134</fullName>
    </submittedName>
</protein>
<proteinExistence type="predicted"/>
<feature type="compositionally biased region" description="Basic and acidic residues" evidence="1">
    <location>
        <begin position="129"/>
        <end position="142"/>
    </location>
</feature>
<organism evidence="2 3">
    <name type="scientific">Nelumbo nucifera</name>
    <name type="common">Sacred lotus</name>
    <dbReference type="NCBI Taxonomy" id="4432"/>
    <lineage>
        <taxon>Eukaryota</taxon>
        <taxon>Viridiplantae</taxon>
        <taxon>Streptophyta</taxon>
        <taxon>Embryophyta</taxon>
        <taxon>Tracheophyta</taxon>
        <taxon>Spermatophyta</taxon>
        <taxon>Magnoliopsida</taxon>
        <taxon>Proteales</taxon>
        <taxon>Nelumbonaceae</taxon>
        <taxon>Nelumbo</taxon>
    </lineage>
</organism>
<keyword evidence="2" id="KW-1185">Reference proteome</keyword>
<gene>
    <name evidence="3" type="primary">LOC104593134</name>
</gene>
<feature type="region of interest" description="Disordered" evidence="1">
    <location>
        <begin position="1"/>
        <end position="29"/>
    </location>
</feature>
<dbReference type="FunCoup" id="A0A1U7ZI20">
    <property type="interactions" value="598"/>
</dbReference>
<evidence type="ECO:0000313" key="2">
    <source>
        <dbReference type="Proteomes" id="UP000189703"/>
    </source>
</evidence>
<dbReference type="Proteomes" id="UP000189703">
    <property type="component" value="Unplaced"/>
</dbReference>
<name>A0A1U7ZI20_NELNU</name>
<dbReference type="OrthoDB" id="774437at2759"/>
<dbReference type="eggNOG" id="ENOG502S40S">
    <property type="taxonomic scope" value="Eukaryota"/>
</dbReference>
<dbReference type="KEGG" id="nnu:104593134"/>
<feature type="region of interest" description="Disordered" evidence="1">
    <location>
        <begin position="64"/>
        <end position="86"/>
    </location>
</feature>
<evidence type="ECO:0000256" key="1">
    <source>
        <dbReference type="SAM" id="MobiDB-lite"/>
    </source>
</evidence>
<dbReference type="OMA" id="RQQHFDH"/>
<evidence type="ECO:0000313" key="3">
    <source>
        <dbReference type="RefSeq" id="XP_010251150.1"/>
    </source>
</evidence>
<dbReference type="PANTHER" id="PTHR33472">
    <property type="entry name" value="OS01G0106600 PROTEIN"/>
    <property type="match status" value="1"/>
</dbReference>
<dbReference type="STRING" id="4432.A0A1U7ZI20"/>
<feature type="compositionally biased region" description="Polar residues" evidence="1">
    <location>
        <begin position="109"/>
        <end position="118"/>
    </location>
</feature>
<dbReference type="PANTHER" id="PTHR33472:SF28">
    <property type="entry name" value="BROMO AND FHA DOMAIN-CONTAINING PROTEIN DDB_G0267958"/>
    <property type="match status" value="1"/>
</dbReference>
<accession>A0A1U7ZI20</accession>
<feature type="compositionally biased region" description="Basic and acidic residues" evidence="1">
    <location>
        <begin position="16"/>
        <end position="29"/>
    </location>
</feature>
<feature type="compositionally biased region" description="Basic and acidic residues" evidence="1">
    <location>
        <begin position="150"/>
        <end position="172"/>
    </location>
</feature>
<reference evidence="3" key="1">
    <citation type="submission" date="2025-08" db="UniProtKB">
        <authorList>
            <consortium name="RefSeq"/>
        </authorList>
    </citation>
    <scope>IDENTIFICATION</scope>
</reference>
<dbReference type="GeneID" id="104593134"/>
<dbReference type="AlphaFoldDB" id="A0A1U7ZI20"/>